<feature type="transmembrane region" description="Helical" evidence="1">
    <location>
        <begin position="363"/>
        <end position="383"/>
    </location>
</feature>
<dbReference type="EMBL" id="CP023694">
    <property type="protein sequence ID" value="QEV28425.1"/>
    <property type="molecule type" value="Genomic_DNA"/>
</dbReference>
<evidence type="ECO:0000313" key="3">
    <source>
        <dbReference type="Proteomes" id="UP000326598"/>
    </source>
</evidence>
<evidence type="ECO:0000313" key="2">
    <source>
        <dbReference type="EMBL" id="QEV28425.1"/>
    </source>
</evidence>
<gene>
    <name evidence="2" type="ORF">CP976_32795</name>
</gene>
<name>A0A5J6IIE0_STRC4</name>
<keyword evidence="1" id="KW-0812">Transmembrane</keyword>
<keyword evidence="1" id="KW-1133">Transmembrane helix</keyword>
<dbReference type="KEGG" id="scoe:CP976_32795"/>
<dbReference type="GeneID" id="91420828"/>
<keyword evidence="1" id="KW-0472">Membrane</keyword>
<dbReference type="Proteomes" id="UP000326598">
    <property type="component" value="Chromosome"/>
</dbReference>
<evidence type="ECO:0000256" key="1">
    <source>
        <dbReference type="SAM" id="Phobius"/>
    </source>
</evidence>
<dbReference type="RefSeq" id="WP_150483544.1">
    <property type="nucleotide sequence ID" value="NZ_BMTB01000002.1"/>
</dbReference>
<feature type="transmembrane region" description="Helical" evidence="1">
    <location>
        <begin position="389"/>
        <end position="413"/>
    </location>
</feature>
<sequence>MTTPVREFDRFEELAGTQLYRRNVFAVTGLPTRASGPAVRRHRQKVEARLAVGESWPGAPEVAPAGGYGKDEVRASFEGLQDPRRRMVDELLWLWGPSDSACDCDPDVHEWHDAAVLLHARVLEAETGRSGLPVEQRASLWENAVSAWGHLLADGALRQHVRHRIRALGDPRLDEDAADDLLARLPRLLVSPFPQLFADQATATRLTSVCSAWAGFPPFAGLFSELFERAAEEAYEKIHGDLLTAEREREAHHYREAFLLLRDRVVPGFEDMAPLRPFVSDWRHDEIAHIVAVGLNNLAVELLGVSVHRPPSASRREEMIWLAEKAYEIGPDRDSDGLKENWEFIYDHLTGTGRRPARPTRRFPWFGFLLVLAVIGGSLSALIEIYGIVPVLIIGLGGIGVLGYLVRIVAALADGVRSVRRRK</sequence>
<organism evidence="2 3">
    <name type="scientific">Streptomyces coeruleorubidus</name>
    <dbReference type="NCBI Taxonomy" id="116188"/>
    <lineage>
        <taxon>Bacteria</taxon>
        <taxon>Bacillati</taxon>
        <taxon>Actinomycetota</taxon>
        <taxon>Actinomycetes</taxon>
        <taxon>Kitasatosporales</taxon>
        <taxon>Streptomycetaceae</taxon>
        <taxon>Streptomyces</taxon>
    </lineage>
</organism>
<protein>
    <submittedName>
        <fullName evidence="2">Uncharacterized protein</fullName>
    </submittedName>
</protein>
<proteinExistence type="predicted"/>
<dbReference type="AlphaFoldDB" id="A0A5J6IIE0"/>
<reference evidence="2 3" key="1">
    <citation type="submission" date="2017-09" db="EMBL/GenBank/DDBJ databases">
        <authorList>
            <person name="Lee N."/>
            <person name="Cho B.-K."/>
        </authorList>
    </citation>
    <scope>NUCLEOTIDE SEQUENCE [LARGE SCALE GENOMIC DNA]</scope>
    <source>
        <strain evidence="2 3">ATCC 13740</strain>
    </source>
</reference>
<accession>A0A5J6IIE0</accession>